<gene>
    <name evidence="2" type="ORF">SAMN05192573_108178</name>
</gene>
<reference evidence="3" key="1">
    <citation type="submission" date="2016-10" db="EMBL/GenBank/DDBJ databases">
        <authorList>
            <person name="Varghese N."/>
            <person name="Submissions S."/>
        </authorList>
    </citation>
    <scope>NUCLEOTIDE SEQUENCE [LARGE SCALE GENOMIC DNA]</scope>
    <source>
        <strain evidence="3">Gh-67</strain>
    </source>
</reference>
<sequence length="395" mass="43870">MKINFKQPKYMLPVILLPFLCLFFYAWHSGFSKPKQAVKENVGLNGTVGEVSSDVRKKQLADKLDAYRNTYKEADGITAVNVIPRENSSNPAYNNDYSDQQKKKLDSIQQAMKLKFASGSASEHPNRSSQAREVAQAVTEMNRRQANQHNATVNTPKEKDPMDIFKEQMAVMDSINKQNDPAYKDEMKKKLAADKAAKLKESQIKLTVEKADAVSGDFNTILPEKQTAFISAVIDENITGYAGSRLRLKLLEDIKAGASLIKKGTYLYAQISGFSEQRVTLSITSILYDGKILPVKLEVYDMDGLPGLYVPSSAFRDFTKDLGGSSVQGVTVDGSSGNSQFIMGSLSKMFQSTSSAIADLIRKNKAKLKYNSYLYLIDTDALQNAQKRESTLESR</sequence>
<keyword evidence="3" id="KW-1185">Reference proteome</keyword>
<evidence type="ECO:0000259" key="1">
    <source>
        <dbReference type="Pfam" id="PF12508"/>
    </source>
</evidence>
<proteinExistence type="predicted"/>
<dbReference type="EMBL" id="FNCG01000008">
    <property type="protein sequence ID" value="SDH30040.1"/>
    <property type="molecule type" value="Genomic_DNA"/>
</dbReference>
<dbReference type="InterPro" id="IPR055407">
    <property type="entry name" value="TraM_C"/>
</dbReference>
<dbReference type="Pfam" id="PF12508">
    <property type="entry name" value="Transposon_TraM"/>
    <property type="match status" value="1"/>
</dbReference>
<evidence type="ECO:0000313" key="2">
    <source>
        <dbReference type="EMBL" id="SDH30040.1"/>
    </source>
</evidence>
<name>A0A1G8BBU2_9SPHI</name>
<protein>
    <submittedName>
        <fullName evidence="2">Bacteroides conjugative transposon TraM protein</fullName>
    </submittedName>
</protein>
<dbReference type="NCBIfam" id="TIGR03779">
    <property type="entry name" value="Bac_Flav_CT_M"/>
    <property type="match status" value="1"/>
</dbReference>
<accession>A0A1G8BBU2</accession>
<dbReference type="STRING" id="551996.SAMN05192573_108178"/>
<evidence type="ECO:0000313" key="3">
    <source>
        <dbReference type="Proteomes" id="UP000199705"/>
    </source>
</evidence>
<dbReference type="Proteomes" id="UP000199705">
    <property type="component" value="Unassembled WGS sequence"/>
</dbReference>
<feature type="domain" description="Conjugative transposon TraM C-terminal" evidence="1">
    <location>
        <begin position="230"/>
        <end position="376"/>
    </location>
</feature>
<organism evidence="2 3">
    <name type="scientific">Mucilaginibacter gossypii</name>
    <dbReference type="NCBI Taxonomy" id="551996"/>
    <lineage>
        <taxon>Bacteria</taxon>
        <taxon>Pseudomonadati</taxon>
        <taxon>Bacteroidota</taxon>
        <taxon>Sphingobacteriia</taxon>
        <taxon>Sphingobacteriales</taxon>
        <taxon>Sphingobacteriaceae</taxon>
        <taxon>Mucilaginibacter</taxon>
    </lineage>
</organism>
<dbReference type="RefSeq" id="WP_091169552.1">
    <property type="nucleotide sequence ID" value="NZ_FNCG01000008.1"/>
</dbReference>
<dbReference type="AlphaFoldDB" id="A0A1G8BBU2"/>
<dbReference type="InterPro" id="IPR022187">
    <property type="entry name" value="Conjug_transposon_TraM"/>
</dbReference>